<dbReference type="RefSeq" id="WP_346120323.1">
    <property type="nucleotide sequence ID" value="NZ_BAAAXC010000011.1"/>
</dbReference>
<evidence type="ECO:0000313" key="3">
    <source>
        <dbReference type="Proteomes" id="UP001589646"/>
    </source>
</evidence>
<proteinExistence type="predicted"/>
<evidence type="ECO:0000313" key="2">
    <source>
        <dbReference type="EMBL" id="MFB9526616.1"/>
    </source>
</evidence>
<reference evidence="2 3" key="1">
    <citation type="submission" date="2024-09" db="EMBL/GenBank/DDBJ databases">
        <authorList>
            <person name="Sun Q."/>
            <person name="Mori K."/>
        </authorList>
    </citation>
    <scope>NUCLEOTIDE SEQUENCE [LARGE SCALE GENOMIC DNA]</scope>
    <source>
        <strain evidence="2 3">JCM 3323</strain>
    </source>
</reference>
<organism evidence="2 3">
    <name type="scientific">Nonomuraea roseola</name>
    <dbReference type="NCBI Taxonomy" id="46179"/>
    <lineage>
        <taxon>Bacteria</taxon>
        <taxon>Bacillati</taxon>
        <taxon>Actinomycetota</taxon>
        <taxon>Actinomycetes</taxon>
        <taxon>Streptosporangiales</taxon>
        <taxon>Streptosporangiaceae</taxon>
        <taxon>Nonomuraea</taxon>
    </lineage>
</organism>
<dbReference type="Proteomes" id="UP001589646">
    <property type="component" value="Unassembled WGS sequence"/>
</dbReference>
<gene>
    <name evidence="2" type="ORF">ACFFRN_08330</name>
</gene>
<sequence length="106" mass="11626">MPGPHEMALTYAAERRAVAMTTTQLSHAVAKATPLPQSGVADWDIPLELDICKGLDLRPGREPGPGWRFSSPPDARFRARERTVGVSVSPAYARSLAQRQQPVHRL</sequence>
<keyword evidence="3" id="KW-1185">Reference proteome</keyword>
<comment type="caution">
    <text evidence="2">The sequence shown here is derived from an EMBL/GenBank/DDBJ whole genome shotgun (WGS) entry which is preliminary data.</text>
</comment>
<feature type="region of interest" description="Disordered" evidence="1">
    <location>
        <begin position="60"/>
        <end position="82"/>
    </location>
</feature>
<name>A0ABV5PTQ2_9ACTN</name>
<protein>
    <submittedName>
        <fullName evidence="2">Uncharacterized protein</fullName>
    </submittedName>
</protein>
<accession>A0ABV5PTQ2</accession>
<dbReference type="EMBL" id="JBHMCE010000002">
    <property type="protein sequence ID" value="MFB9526616.1"/>
    <property type="molecule type" value="Genomic_DNA"/>
</dbReference>
<evidence type="ECO:0000256" key="1">
    <source>
        <dbReference type="SAM" id="MobiDB-lite"/>
    </source>
</evidence>